<dbReference type="InterPro" id="IPR027414">
    <property type="entry name" value="GH95_N_dom"/>
</dbReference>
<dbReference type="EMBL" id="CP023344">
    <property type="protein sequence ID" value="ATC64467.1"/>
    <property type="molecule type" value="Genomic_DNA"/>
</dbReference>
<evidence type="ECO:0000259" key="2">
    <source>
        <dbReference type="Pfam" id="PF14498"/>
    </source>
</evidence>
<name>A0A290Q892_9BACT</name>
<dbReference type="Pfam" id="PF14498">
    <property type="entry name" value="Glyco_hyd_65N_2"/>
    <property type="match status" value="1"/>
</dbReference>
<dbReference type="InterPro" id="IPR016518">
    <property type="entry name" value="Alpha-L-fucosidase"/>
</dbReference>
<gene>
    <name evidence="5" type="ORF">CMV30_11155</name>
</gene>
<protein>
    <submittedName>
        <fullName evidence="5">Uncharacterized protein</fullName>
    </submittedName>
</protein>
<organism evidence="5 6">
    <name type="scientific">Nibricoccus aquaticus</name>
    <dbReference type="NCBI Taxonomy" id="2576891"/>
    <lineage>
        <taxon>Bacteria</taxon>
        <taxon>Pseudomonadati</taxon>
        <taxon>Verrucomicrobiota</taxon>
        <taxon>Opitutia</taxon>
        <taxon>Opitutales</taxon>
        <taxon>Opitutaceae</taxon>
        <taxon>Nibricoccus</taxon>
    </lineage>
</organism>
<dbReference type="PANTHER" id="PTHR31084:SF0">
    <property type="entry name" value="ALPHA-L-FUCOSIDASE 2"/>
    <property type="match status" value="1"/>
</dbReference>
<evidence type="ECO:0000313" key="6">
    <source>
        <dbReference type="Proteomes" id="UP000217265"/>
    </source>
</evidence>
<dbReference type="PIRSF" id="PIRSF007663">
    <property type="entry name" value="UCP007663"/>
    <property type="match status" value="1"/>
</dbReference>
<dbReference type="InterPro" id="IPR049053">
    <property type="entry name" value="AFCA-like_C"/>
</dbReference>
<proteinExistence type="predicted"/>
<dbReference type="OrthoDB" id="9802600at2"/>
<evidence type="ECO:0000313" key="5">
    <source>
        <dbReference type="EMBL" id="ATC64467.1"/>
    </source>
</evidence>
<dbReference type="GO" id="GO:0004560">
    <property type="term" value="F:alpha-L-fucosidase activity"/>
    <property type="evidence" value="ECO:0007669"/>
    <property type="project" value="InterPro"/>
</dbReference>
<dbReference type="Pfam" id="PF22124">
    <property type="entry name" value="Glyco_hydro_95_cat"/>
    <property type="match status" value="1"/>
</dbReference>
<feature type="domain" description="Alpha fucosidase A-like C-terminal" evidence="3">
    <location>
        <begin position="736"/>
        <end position="795"/>
    </location>
</feature>
<dbReference type="SUPFAM" id="SSF48208">
    <property type="entry name" value="Six-hairpin glycosidases"/>
    <property type="match status" value="1"/>
</dbReference>
<evidence type="ECO:0000256" key="1">
    <source>
        <dbReference type="SAM" id="SignalP"/>
    </source>
</evidence>
<dbReference type="Proteomes" id="UP000217265">
    <property type="component" value="Chromosome"/>
</dbReference>
<accession>A0A290Q892</accession>
<reference evidence="5 6" key="1">
    <citation type="submission" date="2017-09" db="EMBL/GenBank/DDBJ databases">
        <title>Complete genome sequence of Verrucomicrobial strain HZ-65, isolated from freshwater.</title>
        <authorList>
            <person name="Choi A."/>
        </authorList>
    </citation>
    <scope>NUCLEOTIDE SEQUENCE [LARGE SCALE GENOMIC DNA]</scope>
    <source>
        <strain evidence="5 6">HZ-65</strain>
    </source>
</reference>
<sequence>MNFRFAATALGLVLTLTVSASTIWFDTPARHFTESLPLGNGRLGAMVFGGVDEERIILNETGMWSGSPQDADRPDAAKALPEIRRLLLEGKNLEAEALIAANFTCAGKGSGYGNGANVPYGSYQVLGELKIRVDYPKRRPLDATKSDTEKSKEPEVTEYRRELDLATGIARTRYQRDGVVFTREVFVSKAAEAVIIRLKASERPGFSGTVTLDRLENAVTDFVDRDLRMTGQLPDGFGGKKGVKFAVQVGAQSRGGSVAIKYNTLVMTNVSELVLFVTAATDIQTFAGRKLANDPMKTAALDLKSAQRTPYEDLRSEHIADHQKYFDRVALTLGGGDAEAAEKPTPERLRAFAEGANDPGLIATYFDFGRYLLIASSRPGGLPANLQGLWADGVQTPWNGDWHLNINVQMNYWPAEICNLSELADPLFAFIHSLREPGAKTAKAYYNARGWVAHVLGNPWGFTSPGEGASWGATTTGSAWLCHHLWEHYLFTGDRDFLKKAYPVLRESSQFYLDMLIEEPKQKWLVTAPSNSPENAFLTADGKPAHITLGATMDMQLLRFLFTATAESAKILGVDPELQKELAEKTARLIPTRIAKDGRVMEWIEEYAEADPQHRHISHLWGLYPGDEISATRTPELAAAARKTLDVRGDAGTGWCIAHKLNLWARLGDGDRALALIRSLLKPASAVEGISTKGGGTYPNLFDAHPPFQIDGNFGGTAGIAEMLVQSIASKDGKVAEIHLLPALPSSWKDGDVRGLRTRGGFEVDVAWKDGKLASALVRNYSGEEFTVRYGGKVEEMRIPASREIKLDGALRSVR</sequence>
<dbReference type="AlphaFoldDB" id="A0A290Q892"/>
<dbReference type="InterPro" id="IPR008928">
    <property type="entry name" value="6-hairpin_glycosidase_sf"/>
</dbReference>
<feature type="signal peptide" evidence="1">
    <location>
        <begin position="1"/>
        <end position="20"/>
    </location>
</feature>
<dbReference type="InterPro" id="IPR054363">
    <property type="entry name" value="GH95_cat"/>
</dbReference>
<feature type="domain" description="Glycosyl hydrolase family 95 N-terminal" evidence="2">
    <location>
        <begin position="23"/>
        <end position="283"/>
    </location>
</feature>
<dbReference type="KEGG" id="vbh:CMV30_11155"/>
<dbReference type="GO" id="GO:0005975">
    <property type="term" value="P:carbohydrate metabolic process"/>
    <property type="evidence" value="ECO:0007669"/>
    <property type="project" value="InterPro"/>
</dbReference>
<dbReference type="PANTHER" id="PTHR31084">
    <property type="entry name" value="ALPHA-L-FUCOSIDASE 2"/>
    <property type="match status" value="1"/>
</dbReference>
<dbReference type="RefSeq" id="WP_096056099.1">
    <property type="nucleotide sequence ID" value="NZ_CP023344.1"/>
</dbReference>
<keyword evidence="6" id="KW-1185">Reference proteome</keyword>
<dbReference type="Gene3D" id="1.50.10.10">
    <property type="match status" value="1"/>
</dbReference>
<feature type="domain" description="Glycosyl hydrolase family 95 catalytic" evidence="4">
    <location>
        <begin position="311"/>
        <end position="724"/>
    </location>
</feature>
<dbReference type="InterPro" id="IPR012341">
    <property type="entry name" value="6hp_glycosidase-like_sf"/>
</dbReference>
<evidence type="ECO:0000259" key="3">
    <source>
        <dbReference type="Pfam" id="PF21307"/>
    </source>
</evidence>
<evidence type="ECO:0000259" key="4">
    <source>
        <dbReference type="Pfam" id="PF22124"/>
    </source>
</evidence>
<feature type="chain" id="PRO_5012018851" evidence="1">
    <location>
        <begin position="21"/>
        <end position="815"/>
    </location>
</feature>
<dbReference type="Pfam" id="PF21307">
    <property type="entry name" value="Glyco_hydro_95_C"/>
    <property type="match status" value="1"/>
</dbReference>
<keyword evidence="1" id="KW-0732">Signal</keyword>